<gene>
    <name evidence="1" type="ORF">BMR96_03350</name>
</gene>
<reference evidence="1 2" key="1">
    <citation type="journal article" date="2017" name="Front. Microbiol.">
        <title>Genomic Characterization of Dairy Associated Leuconostoc Species and Diversity of Leuconostocs in Undefined Mixed Mesophilic Starter Cultures.</title>
        <authorList>
            <person name="Frantzen C.A."/>
            <person name="Kot W."/>
            <person name="Pedersen T.B."/>
            <person name="Ardo Y.M."/>
            <person name="Broadbent J.R."/>
            <person name="Neve H."/>
            <person name="Hansen L.H."/>
            <person name="Dal Bello F."/>
            <person name="Ostlie H.M."/>
            <person name="Kleppen H.P."/>
            <person name="Vogensen F.K."/>
            <person name="Holo H."/>
        </authorList>
    </citation>
    <scope>NUCLEOTIDE SEQUENCE [LARGE SCALE GENOMIC DNA]</scope>
    <source>
        <strain evidence="1 2">LMGCF08</strain>
    </source>
</reference>
<dbReference type="Proteomes" id="UP000192288">
    <property type="component" value="Unassembled WGS sequence"/>
</dbReference>
<comment type="caution">
    <text evidence="1">The sequence shown here is derived from an EMBL/GenBank/DDBJ whole genome shotgun (WGS) entry which is preliminary data.</text>
</comment>
<dbReference type="AlphaFoldDB" id="A0A1X0VEF4"/>
<sequence>MSPVEEALRLGVHVVNIATLSLDGTHPSNRFTYYALPETLTNFFYITTFRQSTKVKEIEKNPHVSFTTAPSNEKNAWVGSNDAIAEILDTPIQTVSHLFEDQIDGWHDTVGDLDSNDWVVIKITFASAMIVSQDGVSYFPETEDD</sequence>
<dbReference type="SUPFAM" id="SSF50475">
    <property type="entry name" value="FMN-binding split barrel"/>
    <property type="match status" value="1"/>
</dbReference>
<evidence type="ECO:0000313" key="1">
    <source>
        <dbReference type="EMBL" id="ORI98117.1"/>
    </source>
</evidence>
<evidence type="ECO:0000313" key="2">
    <source>
        <dbReference type="Proteomes" id="UP000192288"/>
    </source>
</evidence>
<dbReference type="EMBL" id="MPLS01000008">
    <property type="protein sequence ID" value="ORI98117.1"/>
    <property type="molecule type" value="Genomic_DNA"/>
</dbReference>
<dbReference type="Gene3D" id="2.30.110.10">
    <property type="entry name" value="Electron Transport, Fmn-binding Protein, Chain A"/>
    <property type="match status" value="1"/>
</dbReference>
<dbReference type="InterPro" id="IPR012349">
    <property type="entry name" value="Split_barrel_FMN-bd"/>
</dbReference>
<dbReference type="eggNOG" id="ENOG50309G1">
    <property type="taxonomic scope" value="Bacteria"/>
</dbReference>
<organism evidence="1 2">
    <name type="scientific">Leuconostoc pseudomesenteroides</name>
    <dbReference type="NCBI Taxonomy" id="33968"/>
    <lineage>
        <taxon>Bacteria</taxon>
        <taxon>Bacillati</taxon>
        <taxon>Bacillota</taxon>
        <taxon>Bacilli</taxon>
        <taxon>Lactobacillales</taxon>
        <taxon>Lactobacillaceae</taxon>
        <taxon>Leuconostoc</taxon>
    </lineage>
</organism>
<accession>A0A1X0VEF4</accession>
<dbReference type="RefSeq" id="WP_004911546.1">
    <property type="nucleotide sequence ID" value="NZ_MPLS01000008.1"/>
</dbReference>
<name>A0A1X0VEF4_LEUPS</name>
<protein>
    <submittedName>
        <fullName evidence="1">Uncharacterized protein</fullName>
    </submittedName>
</protein>
<proteinExistence type="predicted"/>